<organism evidence="1 2">
    <name type="scientific">Aquimarina spongiae</name>
    <dbReference type="NCBI Taxonomy" id="570521"/>
    <lineage>
        <taxon>Bacteria</taxon>
        <taxon>Pseudomonadati</taxon>
        <taxon>Bacteroidota</taxon>
        <taxon>Flavobacteriia</taxon>
        <taxon>Flavobacteriales</taxon>
        <taxon>Flavobacteriaceae</taxon>
        <taxon>Aquimarina</taxon>
    </lineage>
</organism>
<keyword evidence="2" id="KW-1185">Reference proteome</keyword>
<evidence type="ECO:0008006" key="3">
    <source>
        <dbReference type="Google" id="ProtNLM"/>
    </source>
</evidence>
<dbReference type="EMBL" id="FQYP01000007">
    <property type="protein sequence ID" value="SHJ27831.1"/>
    <property type="molecule type" value="Genomic_DNA"/>
</dbReference>
<gene>
    <name evidence="1" type="ORF">SAMN04488508_10726</name>
</gene>
<dbReference type="InterPro" id="IPR036412">
    <property type="entry name" value="HAD-like_sf"/>
</dbReference>
<name>A0A1M6I0D3_9FLAO</name>
<dbReference type="RefSeq" id="WP_073317740.1">
    <property type="nucleotide sequence ID" value="NZ_FQYP01000007.1"/>
</dbReference>
<dbReference type="AlphaFoldDB" id="A0A1M6I0D3"/>
<reference evidence="2" key="1">
    <citation type="submission" date="2016-11" db="EMBL/GenBank/DDBJ databases">
        <authorList>
            <person name="Varghese N."/>
            <person name="Submissions S."/>
        </authorList>
    </citation>
    <scope>NUCLEOTIDE SEQUENCE [LARGE SCALE GENOMIC DNA]</scope>
    <source>
        <strain evidence="2">DSM 22623</strain>
    </source>
</reference>
<proteinExistence type="predicted"/>
<dbReference type="STRING" id="570521.SAMN04488508_10726"/>
<dbReference type="Gene3D" id="3.40.50.1000">
    <property type="entry name" value="HAD superfamily/HAD-like"/>
    <property type="match status" value="1"/>
</dbReference>
<evidence type="ECO:0000313" key="2">
    <source>
        <dbReference type="Proteomes" id="UP000184432"/>
    </source>
</evidence>
<dbReference type="InterPro" id="IPR023214">
    <property type="entry name" value="HAD_sf"/>
</dbReference>
<accession>A0A1M6I0D3</accession>
<dbReference type="Proteomes" id="UP000184432">
    <property type="component" value="Unassembled WGS sequence"/>
</dbReference>
<evidence type="ECO:0000313" key="1">
    <source>
        <dbReference type="EMBL" id="SHJ27831.1"/>
    </source>
</evidence>
<dbReference type="SUPFAM" id="SSF56784">
    <property type="entry name" value="HAD-like"/>
    <property type="match status" value="1"/>
</dbReference>
<sequence>MNISFDLDSTLIPNGKEFEIEKRSGIAKLFGIEEIRKGSSELISDLQKDGHKIHIYTTSFRTKRKIRWTLKYYGIKVDRIVNQTENERTLKSLNINSSKFPLAFDFDIHIDDSKGVGIEAERLNFKAIIVEQSDKSWVEKIKKEIKNIG</sequence>
<dbReference type="OrthoDB" id="5431593at2"/>
<protein>
    <recommendedName>
        <fullName evidence="3">HAD family hydrolase</fullName>
    </recommendedName>
</protein>